<sequence>MIAGRACIDLEAGVNPGDTEDRGPIMFHTRFAVVALTLVLSSCAFGGGNGPSTDQFKSALNDELQSLRPDGFTERTVLFDKVVPAGSNGPKHSFIVTATIHDYGPGYPSNGYYGQTCVRKMDAWTFDMVPRGDGAWIVQGRMTVTDGECVNNTQEGQAAIALASLPGQTAAKVAPPVSTGAGSIVLGEYACYGTGGRLMAGMGFELDDDGSYVDLDGERGGDWEHDEASATIQFSGGFLDGQTGSDVSATGFTISNTVSCEPFN</sequence>
<dbReference type="KEGG" id="xba:C7S18_09685"/>
<dbReference type="AlphaFoldDB" id="A0A2P1PRJ2"/>
<protein>
    <submittedName>
        <fullName evidence="1">Uncharacterized protein</fullName>
    </submittedName>
</protein>
<reference evidence="1 2" key="1">
    <citation type="submission" date="2018-03" db="EMBL/GenBank/DDBJ databases">
        <title>Ahniella affigens gen. nov., sp. nov., a gammaproteobacterium isolated from sandy soil near a stream.</title>
        <authorList>
            <person name="Ko Y."/>
            <person name="Kim J.-H."/>
        </authorList>
    </citation>
    <scope>NUCLEOTIDE SEQUENCE [LARGE SCALE GENOMIC DNA]</scope>
    <source>
        <strain evidence="1 2">D13</strain>
    </source>
</reference>
<evidence type="ECO:0000313" key="2">
    <source>
        <dbReference type="Proteomes" id="UP000241074"/>
    </source>
</evidence>
<keyword evidence="2" id="KW-1185">Reference proteome</keyword>
<proteinExistence type="predicted"/>
<accession>A0A2P1PRJ2</accession>
<name>A0A2P1PRJ2_9GAMM</name>
<gene>
    <name evidence="1" type="ORF">C7S18_09685</name>
</gene>
<reference evidence="1 2" key="2">
    <citation type="submission" date="2018-03" db="EMBL/GenBank/DDBJ databases">
        <authorList>
            <person name="Keele B.F."/>
        </authorList>
    </citation>
    <scope>NUCLEOTIDE SEQUENCE [LARGE SCALE GENOMIC DNA]</scope>
    <source>
        <strain evidence="1 2">D13</strain>
    </source>
</reference>
<dbReference type="Proteomes" id="UP000241074">
    <property type="component" value="Chromosome"/>
</dbReference>
<dbReference type="EMBL" id="CP027860">
    <property type="protein sequence ID" value="AVP97451.1"/>
    <property type="molecule type" value="Genomic_DNA"/>
</dbReference>
<evidence type="ECO:0000313" key="1">
    <source>
        <dbReference type="EMBL" id="AVP97451.1"/>
    </source>
</evidence>
<organism evidence="1 2">
    <name type="scientific">Ahniella affigens</name>
    <dbReference type="NCBI Taxonomy" id="2021234"/>
    <lineage>
        <taxon>Bacteria</taxon>
        <taxon>Pseudomonadati</taxon>
        <taxon>Pseudomonadota</taxon>
        <taxon>Gammaproteobacteria</taxon>
        <taxon>Lysobacterales</taxon>
        <taxon>Rhodanobacteraceae</taxon>
        <taxon>Ahniella</taxon>
    </lineage>
</organism>